<accession>A0AAX2UH33</accession>
<keyword evidence="1" id="KW-0732">Signal</keyword>
<dbReference type="KEGG" id="chv:CHELV3228_0680"/>
<dbReference type="GeneID" id="52036590"/>
<name>A0AAX2UH33_9BACT</name>
<feature type="chain" id="PRO_5043444073" evidence="1">
    <location>
        <begin position="26"/>
        <end position="358"/>
    </location>
</feature>
<gene>
    <name evidence="2" type="ORF">FDW42_09380</name>
</gene>
<reference evidence="2 3" key="1">
    <citation type="submission" date="2019-05" db="EMBL/GenBank/DDBJ databases">
        <title>Draft genomes of eight strains of Campylobacter helveticus isolated from cats and a dog in New Zealand.</title>
        <authorList>
            <person name="Bojanic K."/>
            <person name="Midwinter A.C."/>
            <person name="Biggs P.J."/>
            <person name="Acke E."/>
            <person name="Cornelius A.J."/>
            <person name="Marshall J.C."/>
        </authorList>
    </citation>
    <scope>NUCLEOTIDE SEQUENCE [LARGE SCALE GENOMIC DNA]</scope>
    <source>
        <strain evidence="2 3">ACP123b</strain>
    </source>
</reference>
<dbReference type="RefSeq" id="WP_082199544.1">
    <property type="nucleotide sequence ID" value="NZ_CP020478.1"/>
</dbReference>
<dbReference type="EMBL" id="VDBS01000082">
    <property type="protein sequence ID" value="TNB55277.1"/>
    <property type="molecule type" value="Genomic_DNA"/>
</dbReference>
<evidence type="ECO:0000313" key="3">
    <source>
        <dbReference type="Proteomes" id="UP000306813"/>
    </source>
</evidence>
<dbReference type="AlphaFoldDB" id="A0AAX2UH33"/>
<evidence type="ECO:0000313" key="2">
    <source>
        <dbReference type="EMBL" id="TNB55277.1"/>
    </source>
</evidence>
<proteinExistence type="predicted"/>
<feature type="signal peptide" evidence="1">
    <location>
        <begin position="1"/>
        <end position="25"/>
    </location>
</feature>
<evidence type="ECO:0000256" key="1">
    <source>
        <dbReference type="SAM" id="SignalP"/>
    </source>
</evidence>
<dbReference type="Proteomes" id="UP000306813">
    <property type="component" value="Unassembled WGS sequence"/>
</dbReference>
<comment type="caution">
    <text evidence="2">The sequence shown here is derived from an EMBL/GenBank/DDBJ whole genome shotgun (WGS) entry which is preliminary data.</text>
</comment>
<protein>
    <submittedName>
        <fullName evidence="2">Uncharacterized protein</fullName>
    </submittedName>
</protein>
<organism evidence="2 3">
    <name type="scientific">Campylobacter helveticus</name>
    <dbReference type="NCBI Taxonomy" id="28898"/>
    <lineage>
        <taxon>Bacteria</taxon>
        <taxon>Pseudomonadati</taxon>
        <taxon>Campylobacterota</taxon>
        <taxon>Epsilonproteobacteria</taxon>
        <taxon>Campylobacterales</taxon>
        <taxon>Campylobacteraceae</taxon>
        <taxon>Campylobacter</taxon>
    </lineage>
</organism>
<sequence length="358" mass="42650">MKDKELKRILKLCFFICFIYNYAYALCTDDFGDEDLKFIQKANLNQVNFKCNINNQTYYHNNLTQKEYLQNLEELRAIYFNLNQEELKALSYAIYLNEALFYLKLDLFFLKNFFSAQKSDILNLENLRNSHYKKIKSTLKPNQIKELQNSFTLAEKILEKNQIAKDYADIPSKLIEQSKQENKQILKHIENANKDIFSLKNINQLTFLYNANLLINEAKNYSQRYELAYDKKEALRLLETLLKKMDKISNKEDELVLLQSALITYDKAISSLNISLPLDEQKYKKMAKRKEYIILMGRFFQSNAFAYFNANIKKEFKFKNDFIKIFPKRTSEILKLIAIYNKTQKTLMLTKEALRYKE</sequence>